<dbReference type="Proteomes" id="UP000279446">
    <property type="component" value="Unassembled WGS sequence"/>
</dbReference>
<gene>
    <name evidence="2" type="ORF">EJP82_00400</name>
</gene>
<reference evidence="2 3" key="1">
    <citation type="submission" date="2018-12" db="EMBL/GenBank/DDBJ databases">
        <authorList>
            <person name="Sun L."/>
            <person name="Chen Z."/>
        </authorList>
    </citation>
    <scope>NUCLEOTIDE SEQUENCE [LARGE SCALE GENOMIC DNA]</scope>
    <source>
        <strain evidence="2 3">DSM 15890</strain>
    </source>
</reference>
<dbReference type="EMBL" id="RZNY01000001">
    <property type="protein sequence ID" value="RUT48444.1"/>
    <property type="molecule type" value="Genomic_DNA"/>
</dbReference>
<dbReference type="OrthoDB" id="9799095at2"/>
<evidence type="ECO:0000313" key="3">
    <source>
        <dbReference type="Proteomes" id="UP000279446"/>
    </source>
</evidence>
<accession>A0A3S1BSG2</accession>
<keyword evidence="1" id="KW-1133">Transmembrane helix</keyword>
<dbReference type="PIRSF" id="PIRSF027391">
    <property type="entry name" value="Hpre_diP_synt_I"/>
    <property type="match status" value="1"/>
</dbReference>
<keyword evidence="3" id="KW-1185">Reference proteome</keyword>
<dbReference type="AlphaFoldDB" id="A0A3S1BSG2"/>
<feature type="transmembrane region" description="Helical" evidence="1">
    <location>
        <begin position="45"/>
        <end position="62"/>
    </location>
</feature>
<sequence length="186" mass="20246">MSMSSLNEQSSIALKRTVIIAIFAAVSVVLSLVEMYIPVNMSVPGAKLGLANIMVLTCLYFLRTRDAFMMVILKTLLTSFMFGTFSSFLFSIMGALFSFAAMWFLLLVGRDKLSVIGISIIGGIAHNFGQLTAAALYFGTLNIFYYLPMLMIMGVLTGIAVGIAVRYLIPALSKLSLFDSFLAKTS</sequence>
<feature type="transmembrane region" description="Helical" evidence="1">
    <location>
        <begin position="82"/>
        <end position="108"/>
    </location>
</feature>
<dbReference type="Gene3D" id="1.10.1760.20">
    <property type="match status" value="1"/>
</dbReference>
<feature type="transmembrane region" description="Helical" evidence="1">
    <location>
        <begin position="115"/>
        <end position="137"/>
    </location>
</feature>
<organism evidence="2 3">
    <name type="scientific">Paenibacillus anaericanus</name>
    <dbReference type="NCBI Taxonomy" id="170367"/>
    <lineage>
        <taxon>Bacteria</taxon>
        <taxon>Bacillati</taxon>
        <taxon>Bacillota</taxon>
        <taxon>Bacilli</taxon>
        <taxon>Bacillales</taxon>
        <taxon>Paenibacillaceae</taxon>
        <taxon>Paenibacillus</taxon>
    </lineage>
</organism>
<protein>
    <submittedName>
        <fullName evidence="2">Gx transporter family protein</fullName>
    </submittedName>
</protein>
<feature type="transmembrane region" description="Helical" evidence="1">
    <location>
        <begin position="12"/>
        <end position="33"/>
    </location>
</feature>
<feature type="transmembrane region" description="Helical" evidence="1">
    <location>
        <begin position="143"/>
        <end position="169"/>
    </location>
</feature>
<keyword evidence="1" id="KW-0472">Membrane</keyword>
<keyword evidence="1" id="KW-0812">Transmembrane</keyword>
<dbReference type="InterPro" id="IPR010898">
    <property type="entry name" value="Hpre_diP_synth_I"/>
</dbReference>
<dbReference type="InterPro" id="IPR014535">
    <property type="entry name" value="Hpre_diP_synt_I"/>
</dbReference>
<evidence type="ECO:0000313" key="2">
    <source>
        <dbReference type="EMBL" id="RUT48444.1"/>
    </source>
</evidence>
<dbReference type="Pfam" id="PF07456">
    <property type="entry name" value="Hpre_diP_synt_I"/>
    <property type="match status" value="1"/>
</dbReference>
<proteinExistence type="predicted"/>
<name>A0A3S1BSG2_9BACL</name>
<evidence type="ECO:0000256" key="1">
    <source>
        <dbReference type="SAM" id="Phobius"/>
    </source>
</evidence>
<comment type="caution">
    <text evidence="2">The sequence shown here is derived from an EMBL/GenBank/DDBJ whole genome shotgun (WGS) entry which is preliminary data.</text>
</comment>